<feature type="transmembrane region" description="Helical" evidence="6">
    <location>
        <begin position="79"/>
        <end position="98"/>
    </location>
</feature>
<protein>
    <submittedName>
        <fullName evidence="8">MFS transporter</fullName>
    </submittedName>
</protein>
<organism evidence="8 9">
    <name type="scientific">Brevibacillus choshinensis</name>
    <dbReference type="NCBI Taxonomy" id="54911"/>
    <lineage>
        <taxon>Bacteria</taxon>
        <taxon>Bacillati</taxon>
        <taxon>Bacillota</taxon>
        <taxon>Bacilli</taxon>
        <taxon>Bacillales</taxon>
        <taxon>Paenibacillaceae</taxon>
        <taxon>Brevibacillus</taxon>
    </lineage>
</organism>
<evidence type="ECO:0000256" key="6">
    <source>
        <dbReference type="SAM" id="Phobius"/>
    </source>
</evidence>
<feature type="transmembrane region" description="Helical" evidence="6">
    <location>
        <begin position="333"/>
        <end position="352"/>
    </location>
</feature>
<reference evidence="8 9" key="1">
    <citation type="submission" date="2015-09" db="EMBL/GenBank/DDBJ databases">
        <title>Genome sequencing project for genomic taxonomy and phylogenomics of Bacillus-like bacteria.</title>
        <authorList>
            <person name="Liu B."/>
            <person name="Wang J."/>
            <person name="Zhu Y."/>
            <person name="Liu G."/>
            <person name="Chen Q."/>
            <person name="Chen Z."/>
            <person name="Lan J."/>
            <person name="Che J."/>
            <person name="Ge C."/>
            <person name="Shi H."/>
            <person name="Pan Z."/>
            <person name="Liu X."/>
        </authorList>
    </citation>
    <scope>NUCLEOTIDE SEQUENCE [LARGE SCALE GENOMIC DNA]</scope>
    <source>
        <strain evidence="8 9">DSM 8552</strain>
    </source>
</reference>
<evidence type="ECO:0000256" key="2">
    <source>
        <dbReference type="ARBA" id="ARBA00022448"/>
    </source>
</evidence>
<evidence type="ECO:0000256" key="3">
    <source>
        <dbReference type="ARBA" id="ARBA00022692"/>
    </source>
</evidence>
<proteinExistence type="predicted"/>
<dbReference type="RefSeq" id="WP_055744060.1">
    <property type="nucleotide sequence ID" value="NZ_LJJB01000007.1"/>
</dbReference>
<evidence type="ECO:0000313" key="8">
    <source>
        <dbReference type="EMBL" id="KQL49743.1"/>
    </source>
</evidence>
<dbReference type="SUPFAM" id="SSF103473">
    <property type="entry name" value="MFS general substrate transporter"/>
    <property type="match status" value="1"/>
</dbReference>
<evidence type="ECO:0000313" key="9">
    <source>
        <dbReference type="Proteomes" id="UP000051063"/>
    </source>
</evidence>
<feature type="transmembrane region" description="Helical" evidence="6">
    <location>
        <begin position="141"/>
        <end position="159"/>
    </location>
</feature>
<accession>A0ABR5NDW9</accession>
<feature type="transmembrane region" description="Helical" evidence="6">
    <location>
        <begin position="358"/>
        <end position="384"/>
    </location>
</feature>
<dbReference type="PANTHER" id="PTHR23501">
    <property type="entry name" value="MAJOR FACILITATOR SUPERFAMILY"/>
    <property type="match status" value="1"/>
</dbReference>
<feature type="transmembrane region" description="Helical" evidence="6">
    <location>
        <begin position="211"/>
        <end position="228"/>
    </location>
</feature>
<sequence>MEISNKDVGIFDAQYRALTIGIILAVTTVAFEGLAITTIAPSLAQKLQGLHLYGWIFSAFLLAQIVGTMIIGQRINKNGVFTSFVASILFFVIGIVIAGTSMNMVMLILGRVFQGFGAGAIITCVYYSITLGYPDNLRTKILAMFSGAYIFPALIGPYIAGLLAEFLSWRFVFWLVLPFIGLAVVLTFPAFRKFSIREKGTIKGSRKEGYAVLLAIGTGLLLTGLGSITDWKGMALSVAGILVMIQPLRKLLPKGTFNVRRGLPATIASRGLFVACYNATESYVVLALTEVKKLPADLAGLIVASGALSWSTAAWLQSKLDGKDHGTGRNKRVMAGICFMIIGVAAVMLAVGMPEGGIVFAVISQIFTGFGIGLAHPTTGAIALQHANTGEEGEISASLQFTDAFSPGLSIGIGGAFIAVSQTLNWGLLTGILLALSLQLLFVILSFAISFRIKRAKLTSERDLSSPE</sequence>
<keyword evidence="2" id="KW-0813">Transport</keyword>
<evidence type="ECO:0000256" key="1">
    <source>
        <dbReference type="ARBA" id="ARBA00004651"/>
    </source>
</evidence>
<dbReference type="PANTHER" id="PTHR23501:SF154">
    <property type="entry name" value="MULTIDRUG-EFFLUX TRANSPORTER RV1634-RELATED"/>
    <property type="match status" value="1"/>
</dbReference>
<evidence type="ECO:0000259" key="7">
    <source>
        <dbReference type="PROSITE" id="PS50850"/>
    </source>
</evidence>
<feature type="transmembrane region" description="Helical" evidence="6">
    <location>
        <begin position="234"/>
        <end position="252"/>
    </location>
</feature>
<keyword evidence="3 6" id="KW-0812">Transmembrane</keyword>
<feature type="transmembrane region" description="Helical" evidence="6">
    <location>
        <begin position="20"/>
        <end position="40"/>
    </location>
</feature>
<feature type="transmembrane region" description="Helical" evidence="6">
    <location>
        <begin position="404"/>
        <end position="420"/>
    </location>
</feature>
<gene>
    <name evidence="8" type="ORF">AN963_08510</name>
</gene>
<evidence type="ECO:0000256" key="4">
    <source>
        <dbReference type="ARBA" id="ARBA00022989"/>
    </source>
</evidence>
<dbReference type="Pfam" id="PF07690">
    <property type="entry name" value="MFS_1"/>
    <property type="match status" value="1"/>
</dbReference>
<dbReference type="PROSITE" id="PS50850">
    <property type="entry name" value="MFS"/>
    <property type="match status" value="1"/>
</dbReference>
<keyword evidence="5 6" id="KW-0472">Membrane</keyword>
<dbReference type="InterPro" id="IPR011701">
    <property type="entry name" value="MFS"/>
</dbReference>
<evidence type="ECO:0000256" key="5">
    <source>
        <dbReference type="ARBA" id="ARBA00023136"/>
    </source>
</evidence>
<dbReference type="InterPro" id="IPR036259">
    <property type="entry name" value="MFS_trans_sf"/>
</dbReference>
<comment type="caution">
    <text evidence="8">The sequence shown here is derived from an EMBL/GenBank/DDBJ whole genome shotgun (WGS) entry which is preliminary data.</text>
</comment>
<feature type="transmembrane region" description="Helical" evidence="6">
    <location>
        <begin position="426"/>
        <end position="449"/>
    </location>
</feature>
<keyword evidence="9" id="KW-1185">Reference proteome</keyword>
<feature type="transmembrane region" description="Helical" evidence="6">
    <location>
        <begin position="52"/>
        <end position="72"/>
    </location>
</feature>
<keyword evidence="4 6" id="KW-1133">Transmembrane helix</keyword>
<feature type="transmembrane region" description="Helical" evidence="6">
    <location>
        <begin position="104"/>
        <end position="129"/>
    </location>
</feature>
<dbReference type="EMBL" id="LJJB01000007">
    <property type="protein sequence ID" value="KQL49743.1"/>
    <property type="molecule type" value="Genomic_DNA"/>
</dbReference>
<dbReference type="Gene3D" id="1.20.1250.20">
    <property type="entry name" value="MFS general substrate transporter like domains"/>
    <property type="match status" value="1"/>
</dbReference>
<comment type="subcellular location">
    <subcellularLocation>
        <location evidence="1">Cell membrane</location>
        <topology evidence="1">Multi-pass membrane protein</topology>
    </subcellularLocation>
</comment>
<dbReference type="Proteomes" id="UP000051063">
    <property type="component" value="Unassembled WGS sequence"/>
</dbReference>
<feature type="transmembrane region" description="Helical" evidence="6">
    <location>
        <begin position="171"/>
        <end position="191"/>
    </location>
</feature>
<dbReference type="InterPro" id="IPR020846">
    <property type="entry name" value="MFS_dom"/>
</dbReference>
<feature type="domain" description="Major facilitator superfamily (MFS) profile" evidence="7">
    <location>
        <begin position="18"/>
        <end position="454"/>
    </location>
</feature>
<name>A0ABR5NDW9_BRECH</name>